<comment type="caution">
    <text evidence="1">The sequence shown here is derived from an EMBL/GenBank/DDBJ whole genome shotgun (WGS) entry which is preliminary data.</text>
</comment>
<proteinExistence type="predicted"/>
<dbReference type="EMBL" id="RBRQ01000067">
    <property type="protein sequence ID" value="RMR13762.1"/>
    <property type="molecule type" value="Genomic_DNA"/>
</dbReference>
<evidence type="ECO:0000313" key="2">
    <source>
        <dbReference type="Proteomes" id="UP000276615"/>
    </source>
</evidence>
<dbReference type="AlphaFoldDB" id="A0A3M4SFY5"/>
<sequence>MILYYAGSCQSVSPDRTPGSMALLGMKLKLTIVKNTLSLTYCDYQALSPLLIDLLAANASPTYGPMNVGLKLLDCYCDLTNRKLTHLSLSSESLRTVISGFIGAVRSGELAEGERYSTERWVKTLLLSLSQIRTTMPSVTALPDYPWSEAAHEANWSVERLHLNPTKLLYWGGWAVTSLKGNTLYVAIPQIWYSHGPEFAEDIYLRWKAHAAKSARPVVTTLNKMLRFLKSNVQSWPACTFKDPIMLQNFFKAFMMNYFVNECVETKSRKGDTAKRASVAGKEWKHFMVECEAIFIQSGSWATPYGGGLPKPTTGDKFLTRLGERNGVVVHEKLITPVPLQLTDEEALEVLFHDVERDINFVVSWAESQADDLYSRAQRRKNLAEIATPLGRGKGYTLFCNAAYENHCSTFEKHGFPFTEKTFDRQHGEKSSKIQLAYDLGLPTTRSLLPYVFLLISEHPQITPSFILGFELYDNKNKLSGFIETDTGYQLIGFKDRKQGKLSEQKIDLSAKSRKWIDQIIEITAPLRECLKQQGDDSWRELFLTCGTGFSYPRSAVFSTWNAGSLRNASSYHKSLKQEFGAILKCPEEVVDEFLYRVNPSSLRASCGVAVYLKTKSVEAMAEALGHSKYNPTLLRDYLPDSILAFFQSRWIRIFQRGIVCEAMKDSPYLLKATSFESMDELHTFLRNHALKDIPQMEAGEDPSPNNPTVSEVSSVYVSVSPGIMSALLSIEAAVDNAEEPNSVCAKAKYWASVSKLVTSEILRANDGLLKSHLCKAKEIYEPKRVQHMIYEK</sequence>
<accession>A0A3M4SFY5</accession>
<gene>
    <name evidence="1" type="ORF">ALP92_02147</name>
</gene>
<name>A0A3M4SFY5_9PSED</name>
<evidence type="ECO:0000313" key="1">
    <source>
        <dbReference type="EMBL" id="RMR13762.1"/>
    </source>
</evidence>
<dbReference type="Proteomes" id="UP000276615">
    <property type="component" value="Unassembled WGS sequence"/>
</dbReference>
<organism evidence="1 2">
    <name type="scientific">Pseudomonas syringae pv. primulae</name>
    <dbReference type="NCBI Taxonomy" id="251707"/>
    <lineage>
        <taxon>Bacteria</taxon>
        <taxon>Pseudomonadati</taxon>
        <taxon>Pseudomonadota</taxon>
        <taxon>Gammaproteobacteria</taxon>
        <taxon>Pseudomonadales</taxon>
        <taxon>Pseudomonadaceae</taxon>
        <taxon>Pseudomonas</taxon>
    </lineage>
</organism>
<protein>
    <submittedName>
        <fullName evidence="1">Uncharacterized protein</fullName>
    </submittedName>
</protein>
<reference evidence="1 2" key="1">
    <citation type="submission" date="2018-08" db="EMBL/GenBank/DDBJ databases">
        <title>Recombination of ecologically and evolutionarily significant loci maintains genetic cohesion in the Pseudomonas syringae species complex.</title>
        <authorList>
            <person name="Dillon M."/>
            <person name="Thakur S."/>
            <person name="Almeida R.N.D."/>
            <person name="Weir B.S."/>
            <person name="Guttman D.S."/>
        </authorList>
    </citation>
    <scope>NUCLEOTIDE SEQUENCE [LARGE SCALE GENOMIC DNA]</scope>
    <source>
        <strain evidence="1 2">ICMP 8670</strain>
    </source>
</reference>